<evidence type="ECO:0000313" key="3">
    <source>
        <dbReference type="Proteomes" id="UP000046393"/>
    </source>
</evidence>
<dbReference type="PANTHER" id="PTHR47219">
    <property type="entry name" value="RAB GTPASE-ACTIVATING PROTEIN 1-LIKE"/>
    <property type="match status" value="1"/>
</dbReference>
<dbReference type="Proteomes" id="UP000046393">
    <property type="component" value="Unplaced"/>
</dbReference>
<accession>A0A158R5U8</accession>
<dbReference type="InterPro" id="IPR050302">
    <property type="entry name" value="Rab_GAP_TBC_domain"/>
</dbReference>
<evidence type="ECO:0000256" key="1">
    <source>
        <dbReference type="SAM" id="MobiDB-lite"/>
    </source>
</evidence>
<organism evidence="3 4">
    <name type="scientific">Syphacia muris</name>
    <dbReference type="NCBI Taxonomy" id="451379"/>
    <lineage>
        <taxon>Eukaryota</taxon>
        <taxon>Metazoa</taxon>
        <taxon>Ecdysozoa</taxon>
        <taxon>Nematoda</taxon>
        <taxon>Chromadorea</taxon>
        <taxon>Rhabditida</taxon>
        <taxon>Spirurina</taxon>
        <taxon>Oxyuridomorpha</taxon>
        <taxon>Oxyuroidea</taxon>
        <taxon>Oxyuridae</taxon>
        <taxon>Syphacia</taxon>
    </lineage>
</organism>
<dbReference type="Gene3D" id="1.10.472.80">
    <property type="entry name" value="Ypt/Rab-GAP domain of gyp1p, domain 3"/>
    <property type="match status" value="1"/>
</dbReference>
<dbReference type="InterPro" id="IPR035969">
    <property type="entry name" value="Rab-GAP_TBC_sf"/>
</dbReference>
<feature type="region of interest" description="Disordered" evidence="1">
    <location>
        <begin position="396"/>
        <end position="468"/>
    </location>
</feature>
<evidence type="ECO:0000313" key="4">
    <source>
        <dbReference type="WBParaSite" id="SMUV_0000820601-mRNA-1"/>
    </source>
</evidence>
<keyword evidence="3" id="KW-1185">Reference proteome</keyword>
<dbReference type="SMART" id="SM00164">
    <property type="entry name" value="TBC"/>
    <property type="match status" value="1"/>
</dbReference>
<feature type="compositionally biased region" description="Low complexity" evidence="1">
    <location>
        <begin position="403"/>
        <end position="415"/>
    </location>
</feature>
<dbReference type="PROSITE" id="PS50086">
    <property type="entry name" value="TBC_RABGAP"/>
    <property type="match status" value="1"/>
</dbReference>
<proteinExistence type="predicted"/>
<name>A0A158R5U8_9BILA</name>
<dbReference type="InterPro" id="IPR000195">
    <property type="entry name" value="Rab-GAP-TBC_dom"/>
</dbReference>
<dbReference type="FunFam" id="1.10.472.80:FF:000019">
    <property type="entry name" value="USP6 N-terminal like"/>
    <property type="match status" value="1"/>
</dbReference>
<dbReference type="FunFam" id="1.10.8.270:FF:000016">
    <property type="entry name" value="TBC1 domain family member 2A"/>
    <property type="match status" value="1"/>
</dbReference>
<dbReference type="Gene3D" id="1.10.8.270">
    <property type="entry name" value="putative rabgap domain of human tbc1 domain family member 14 like domains"/>
    <property type="match status" value="1"/>
</dbReference>
<dbReference type="GO" id="GO:0005096">
    <property type="term" value="F:GTPase activator activity"/>
    <property type="evidence" value="ECO:0007669"/>
    <property type="project" value="TreeGrafter"/>
</dbReference>
<protein>
    <submittedName>
        <fullName evidence="4">Rab-GAP TBC domain-containing protein</fullName>
    </submittedName>
</protein>
<dbReference type="WBParaSite" id="SMUV_0000820601-mRNA-1">
    <property type="protein sequence ID" value="SMUV_0000820601-mRNA-1"/>
    <property type="gene ID" value="SMUV_0000820601"/>
</dbReference>
<feature type="region of interest" description="Disordered" evidence="1">
    <location>
        <begin position="330"/>
        <end position="349"/>
    </location>
</feature>
<dbReference type="STRING" id="451379.A0A158R5U8"/>
<feature type="compositionally biased region" description="Polar residues" evidence="1">
    <location>
        <begin position="435"/>
        <end position="465"/>
    </location>
</feature>
<feature type="region of interest" description="Disordered" evidence="1">
    <location>
        <begin position="370"/>
        <end position="389"/>
    </location>
</feature>
<dbReference type="PANTHER" id="PTHR47219:SF25">
    <property type="entry name" value="RAB-GAP TBC DOMAIN-CONTAINING PROTEIN"/>
    <property type="match status" value="1"/>
</dbReference>
<dbReference type="SUPFAM" id="SSF47923">
    <property type="entry name" value="Ypt/Rab-GAP domain of gyp1p"/>
    <property type="match status" value="2"/>
</dbReference>
<evidence type="ECO:0000259" key="2">
    <source>
        <dbReference type="PROSITE" id="PS50086"/>
    </source>
</evidence>
<feature type="domain" description="Rab-GAP TBC" evidence="2">
    <location>
        <begin position="72"/>
        <end position="269"/>
    </location>
</feature>
<sequence>MKVEEKKRRDKENSRLEKWHLMLYETLIEKMQMDQKQKEKLGIREMKVVVDKKMIEKSRKERTKMRSRVWKGIPERWRSEAWMYLLQARKLKQDTERQFDCPNLYNNLLIRAKLVSKDIKQIDLDINRTYRDHVDFRKRYGIGQKSLLSILAAYAVFNTEVGYCQGMSQIAALFLMYMNEEDAFWCLHSLLVDNRYSMHGFFVPGFPKLLRFQAHYEKILQRYLPRIGKHLDKANIPPIYLTKWWFGCYLDRVPFTLALRLWDVFLSEGDAILIAMAYNIMKMHQKSIRKLQIEEFMNYIQSTIAVDFGYSDEEVMHSLAECLHRLQVDHMDRPLSPPPGDNPEKPKIKFGPVLARSMFDIREGIREMKNRHSRANCNLLPPPSPSLLRSRLTNALGEEETEVPSSSSTSTVRSSQNTRDNEQKLSQPSYELPTNCPQLSSPHKSPVNVPQSENSNRTIFSNPTSPMRKVLPQTTVKPYVQGDISSSSSSRNTRYENSPMITARYRTSHPAYSPGNYFSLFHNIFSNHGVYIMKCFLYNTYWRL</sequence>
<dbReference type="Pfam" id="PF00566">
    <property type="entry name" value="RabGAP-TBC"/>
    <property type="match status" value="1"/>
</dbReference>
<dbReference type="AlphaFoldDB" id="A0A158R5U8"/>
<reference evidence="4" key="1">
    <citation type="submission" date="2016-04" db="UniProtKB">
        <authorList>
            <consortium name="WormBaseParasite"/>
        </authorList>
    </citation>
    <scope>IDENTIFICATION</scope>
</reference>
<dbReference type="GO" id="GO:0031267">
    <property type="term" value="F:small GTPase binding"/>
    <property type="evidence" value="ECO:0007669"/>
    <property type="project" value="TreeGrafter"/>
</dbReference>